<dbReference type="Proteomes" id="UP000199608">
    <property type="component" value="Unassembled WGS sequence"/>
</dbReference>
<gene>
    <name evidence="1" type="ORF">SAMN04487931_13210</name>
</gene>
<protein>
    <submittedName>
        <fullName evidence="1">Uncharacterized protein</fullName>
    </submittedName>
</protein>
<dbReference type="RefSeq" id="WP_092238719.1">
    <property type="nucleotide sequence ID" value="NZ_FNLL01000032.1"/>
</dbReference>
<evidence type="ECO:0000313" key="2">
    <source>
        <dbReference type="Proteomes" id="UP000199608"/>
    </source>
</evidence>
<accession>A0A1H2KD50</accession>
<reference evidence="2" key="1">
    <citation type="submission" date="2016-10" db="EMBL/GenBank/DDBJ databases">
        <authorList>
            <person name="Varghese N."/>
            <person name="Submissions S."/>
        </authorList>
    </citation>
    <scope>NUCLEOTIDE SEQUENCE [LARGE SCALE GENOMIC DNA]</scope>
    <source>
        <strain evidence="2">DSM 3384</strain>
    </source>
</reference>
<proteinExistence type="predicted"/>
<organism evidence="1 2">
    <name type="scientific">Desulfobacula phenolica</name>
    <dbReference type="NCBI Taxonomy" id="90732"/>
    <lineage>
        <taxon>Bacteria</taxon>
        <taxon>Pseudomonadati</taxon>
        <taxon>Thermodesulfobacteriota</taxon>
        <taxon>Desulfobacteria</taxon>
        <taxon>Desulfobacterales</taxon>
        <taxon>Desulfobacteraceae</taxon>
        <taxon>Desulfobacula</taxon>
    </lineage>
</organism>
<evidence type="ECO:0000313" key="1">
    <source>
        <dbReference type="EMBL" id="SDU66533.1"/>
    </source>
</evidence>
<name>A0A1H2KD50_9BACT</name>
<keyword evidence="2" id="KW-1185">Reference proteome</keyword>
<dbReference type="AlphaFoldDB" id="A0A1H2KD50"/>
<dbReference type="EMBL" id="FNLL01000032">
    <property type="protein sequence ID" value="SDU66533.1"/>
    <property type="molecule type" value="Genomic_DNA"/>
</dbReference>
<sequence length="299" mass="34422">MSTIIDLFPEKFIAESKELDKKFLEACEWLTTFGIDYKRTRFGLYEKDFKDFVEGKEPGNAKESLETFMNANLEATELVRLKTTFESFDNTQLSESVKKLVAGQRFRNASYKDQSRDFAFELSIGSRFSKAGYEVDLRSISDLVVIIGNRKLYVECKRLKSYNQLEKRVKSANKQIKKRLCSEVSSKARGMIAVNITDIVNPSASAVIAKHIKNYQKQSADIMKKFVLAHQEVLSKNKHKKCLGVFTEFATHGFINAKEEKDCAFAYIREGNIFRYPLKDSDVDFLYEFWPSLGNQHVL</sequence>